<reference evidence="1 2" key="1">
    <citation type="journal article" date="2015" name="Stand. Genomic Sci.">
        <title>Genomic Encyclopedia of Bacterial and Archaeal Type Strains, Phase III: the genomes of soil and plant-associated and newly described type strains.</title>
        <authorList>
            <person name="Whitman W.B."/>
            <person name="Woyke T."/>
            <person name="Klenk H.P."/>
            <person name="Zhou Y."/>
            <person name="Lilburn T.G."/>
            <person name="Beck B.J."/>
            <person name="De Vos P."/>
            <person name="Vandamme P."/>
            <person name="Eisen J.A."/>
            <person name="Garrity G."/>
            <person name="Hugenholtz P."/>
            <person name="Kyrpides N.C."/>
        </authorList>
    </citation>
    <scope>NUCLEOTIDE SEQUENCE [LARGE SCALE GENOMIC DNA]</scope>
    <source>
        <strain evidence="1 2">CGMCC 1.6847</strain>
    </source>
</reference>
<gene>
    <name evidence="1" type="ORF">IQ05_00344</name>
</gene>
<protein>
    <submittedName>
        <fullName evidence="1">Uncharacterized protein</fullName>
    </submittedName>
</protein>
<proteinExistence type="predicted"/>
<name>A0ABY3FNL1_9FLAO</name>
<keyword evidence="2" id="KW-1185">Reference proteome</keyword>
<comment type="caution">
    <text evidence="1">The sequence shown here is derived from an EMBL/GenBank/DDBJ whole genome shotgun (WGS) entry which is preliminary data.</text>
</comment>
<sequence>MRIIKWLFGNKNVDAEQIESQENNFEIVKHEIEPEAICPYCKTVLKKFPVRKTTCFNCGKSIYILKFNNYTEKKLVTEEEKNSYEFEQKRISFRDRWLSELKIYGVKEDTFYTRKKELFLKSGIENNDNDVIWSLFNDLLIKNSNDYHAQSNLYLSMAIYLFQEGKPFDYLLREKCKADLKRLYFESLESRFVSVVQIIASSDGHSPACGKCQKLDGVQLTFEDALIKMPIPLKDCEITNGFHRCFYHPKNLRDENGRLMLK</sequence>
<dbReference type="Proteomes" id="UP000317519">
    <property type="component" value="Unassembled WGS sequence"/>
</dbReference>
<accession>A0ABY3FNL1</accession>
<evidence type="ECO:0000313" key="2">
    <source>
        <dbReference type="Proteomes" id="UP000317519"/>
    </source>
</evidence>
<organism evidence="1 2">
    <name type="scientific">Flavobacterium tiangeerense</name>
    <dbReference type="NCBI Taxonomy" id="459471"/>
    <lineage>
        <taxon>Bacteria</taxon>
        <taxon>Pseudomonadati</taxon>
        <taxon>Bacteroidota</taxon>
        <taxon>Flavobacteriia</taxon>
        <taxon>Flavobacteriales</taxon>
        <taxon>Flavobacteriaceae</taxon>
        <taxon>Flavobacterium</taxon>
    </lineage>
</organism>
<dbReference type="EMBL" id="VLKO01000001">
    <property type="protein sequence ID" value="TWI03399.1"/>
    <property type="molecule type" value="Genomic_DNA"/>
</dbReference>
<dbReference type="RefSeq" id="WP_144889163.1">
    <property type="nucleotide sequence ID" value="NZ_VLKO01000001.1"/>
</dbReference>
<evidence type="ECO:0000313" key="1">
    <source>
        <dbReference type="EMBL" id="TWI03399.1"/>
    </source>
</evidence>